<dbReference type="Proteomes" id="UP000824140">
    <property type="component" value="Unassembled WGS sequence"/>
</dbReference>
<feature type="signal peptide" evidence="1">
    <location>
        <begin position="1"/>
        <end position="24"/>
    </location>
</feature>
<evidence type="ECO:0000259" key="2">
    <source>
        <dbReference type="Pfam" id="PF00188"/>
    </source>
</evidence>
<dbReference type="EMBL" id="DVJN01000191">
    <property type="protein sequence ID" value="HIS93305.1"/>
    <property type="molecule type" value="Genomic_DNA"/>
</dbReference>
<sequence>MKPIHRFLCLATALLVVFPIHCQAMTNYSAAMLNAQEAEMINFVREDRTRYGLSLPTIDAQLCEIARIKANDMLINGYFSHNSPTYGDIRSMLSHFGVAYKGASENIARSRTVEHAEAAFLSSASHRITLMGSQWTHMGVGVATTPEGFVYVVQVFVRR</sequence>
<name>A0A9D1G2I8_9FIRM</name>
<reference evidence="3" key="1">
    <citation type="submission" date="2020-10" db="EMBL/GenBank/DDBJ databases">
        <authorList>
            <person name="Gilroy R."/>
        </authorList>
    </citation>
    <scope>NUCLEOTIDE SEQUENCE</scope>
    <source>
        <strain evidence="3">13766</strain>
    </source>
</reference>
<reference evidence="3" key="2">
    <citation type="journal article" date="2021" name="PeerJ">
        <title>Extensive microbial diversity within the chicken gut microbiome revealed by metagenomics and culture.</title>
        <authorList>
            <person name="Gilroy R."/>
            <person name="Ravi A."/>
            <person name="Getino M."/>
            <person name="Pursley I."/>
            <person name="Horton D.L."/>
            <person name="Alikhan N.F."/>
            <person name="Baker D."/>
            <person name="Gharbi K."/>
            <person name="Hall N."/>
            <person name="Watson M."/>
            <person name="Adriaenssens E.M."/>
            <person name="Foster-Nyarko E."/>
            <person name="Jarju S."/>
            <person name="Secka A."/>
            <person name="Antonio M."/>
            <person name="Oren A."/>
            <person name="Chaudhuri R.R."/>
            <person name="La Ragione R."/>
            <person name="Hildebrand F."/>
            <person name="Pallen M.J."/>
        </authorList>
    </citation>
    <scope>NUCLEOTIDE SEQUENCE</scope>
    <source>
        <strain evidence="3">13766</strain>
    </source>
</reference>
<dbReference type="Gene3D" id="3.40.33.10">
    <property type="entry name" value="CAP"/>
    <property type="match status" value="1"/>
</dbReference>
<proteinExistence type="predicted"/>
<evidence type="ECO:0000313" key="4">
    <source>
        <dbReference type="Proteomes" id="UP000824140"/>
    </source>
</evidence>
<dbReference type="InterPro" id="IPR014044">
    <property type="entry name" value="CAP_dom"/>
</dbReference>
<accession>A0A9D1G2I8</accession>
<dbReference type="PANTHER" id="PTHR31157">
    <property type="entry name" value="SCP DOMAIN-CONTAINING PROTEIN"/>
    <property type="match status" value="1"/>
</dbReference>
<organism evidence="3 4">
    <name type="scientific">Candidatus Alectryocaccomicrobium excrementavium</name>
    <dbReference type="NCBI Taxonomy" id="2840668"/>
    <lineage>
        <taxon>Bacteria</taxon>
        <taxon>Bacillati</taxon>
        <taxon>Bacillota</taxon>
        <taxon>Clostridia</taxon>
        <taxon>Candidatus Alectryocaccomicrobium</taxon>
    </lineage>
</organism>
<dbReference type="CDD" id="cd05379">
    <property type="entry name" value="CAP_bacterial"/>
    <property type="match status" value="1"/>
</dbReference>
<protein>
    <recommendedName>
        <fullName evidence="2">SCP domain-containing protein</fullName>
    </recommendedName>
</protein>
<evidence type="ECO:0000313" key="3">
    <source>
        <dbReference type="EMBL" id="HIS93305.1"/>
    </source>
</evidence>
<dbReference type="InterPro" id="IPR035940">
    <property type="entry name" value="CAP_sf"/>
</dbReference>
<comment type="caution">
    <text evidence="3">The sequence shown here is derived from an EMBL/GenBank/DDBJ whole genome shotgun (WGS) entry which is preliminary data.</text>
</comment>
<keyword evidence="1" id="KW-0732">Signal</keyword>
<feature type="domain" description="SCP" evidence="2">
    <location>
        <begin position="45"/>
        <end position="156"/>
    </location>
</feature>
<gene>
    <name evidence="3" type="ORF">IAA84_09845</name>
</gene>
<dbReference type="Pfam" id="PF00188">
    <property type="entry name" value="CAP"/>
    <property type="match status" value="1"/>
</dbReference>
<feature type="chain" id="PRO_5038491715" description="SCP domain-containing protein" evidence="1">
    <location>
        <begin position="25"/>
        <end position="159"/>
    </location>
</feature>
<dbReference type="AlphaFoldDB" id="A0A9D1G2I8"/>
<evidence type="ECO:0000256" key="1">
    <source>
        <dbReference type="SAM" id="SignalP"/>
    </source>
</evidence>
<dbReference type="PANTHER" id="PTHR31157:SF1">
    <property type="entry name" value="SCP DOMAIN-CONTAINING PROTEIN"/>
    <property type="match status" value="1"/>
</dbReference>
<dbReference type="SUPFAM" id="SSF55797">
    <property type="entry name" value="PR-1-like"/>
    <property type="match status" value="1"/>
</dbReference>